<sequence length="542" mass="61001">MKRFKVRVIAAALALSAFAFTTGFARASEYAAGTAGYLKSATYYSDDWVINFWNSESKNMDAELAQIAEDGFNSIILVIPWREFQPGTNPIAYNTYPWDKLDRVMKAAAAQNLSVMLRVGYTWDYYGRDNVLNRFQALLYDEDMRLAWLDYVKRLYERTSAHENFCGGFITWEDFWNFTESAANFGKGAYSREMAAKVGYTDYLRERYSLEELGKLYRTRFSSYDALYLPEGNSPARAVFYEFYNHFLNQLLAESQEVFPDLSMEVRLDGDPVTQADGSVRGYMHSDTFACENASYSSTMYSIPMGQANQYERITAAQAVDMAPWMLGNIHNYNNGKGLYIDQFLFTDNTVGFEHNAQLLDEEKPVYLEAIVPVLKNMSMGYGIWTYRDYGDNKLYNAQFALGDKEWTFTGSGRVEERGGSMAAVLPSGASVSQKIGSRSSGNAGSKGYVRFKVSSEGNSDVTVRLGNMSKSVNVTGERTVDLEFTAPSFSALTIENRGAEVWVDDISVYTFVTRGEVYEMDGEPGPCLEAVRQMNQALGTP</sequence>
<dbReference type="RefSeq" id="WP_092370130.1">
    <property type="nucleotide sequence ID" value="NZ_DAINWJ010000382.1"/>
</dbReference>
<feature type="signal peptide" evidence="1">
    <location>
        <begin position="1"/>
        <end position="27"/>
    </location>
</feature>
<dbReference type="AlphaFoldDB" id="A0A1I0JVJ2"/>
<dbReference type="Gene3D" id="3.20.20.80">
    <property type="entry name" value="Glycosidases"/>
    <property type="match status" value="1"/>
</dbReference>
<organism evidence="2 3">
    <name type="scientific">Enterocloster lavalensis</name>
    <dbReference type="NCBI Taxonomy" id="460384"/>
    <lineage>
        <taxon>Bacteria</taxon>
        <taxon>Bacillati</taxon>
        <taxon>Bacillota</taxon>
        <taxon>Clostridia</taxon>
        <taxon>Lachnospirales</taxon>
        <taxon>Lachnospiraceae</taxon>
        <taxon>Enterocloster</taxon>
    </lineage>
</organism>
<dbReference type="STRING" id="460384.SAMN05216313_13712"/>
<reference evidence="3" key="1">
    <citation type="submission" date="2016-10" db="EMBL/GenBank/DDBJ databases">
        <authorList>
            <person name="Varghese N."/>
            <person name="Submissions S."/>
        </authorList>
    </citation>
    <scope>NUCLEOTIDE SEQUENCE [LARGE SCALE GENOMIC DNA]</scope>
    <source>
        <strain evidence="3">NLAE-zl-G277</strain>
    </source>
</reference>
<keyword evidence="3" id="KW-1185">Reference proteome</keyword>
<feature type="chain" id="PRO_5044372636" evidence="1">
    <location>
        <begin position="28"/>
        <end position="542"/>
    </location>
</feature>
<keyword evidence="1" id="KW-0732">Signal</keyword>
<dbReference type="EMBL" id="FOIM01000037">
    <property type="protein sequence ID" value="SEU14887.1"/>
    <property type="molecule type" value="Genomic_DNA"/>
</dbReference>
<dbReference type="Proteomes" id="UP000198508">
    <property type="component" value="Unassembled WGS sequence"/>
</dbReference>
<dbReference type="InterPro" id="IPR017853">
    <property type="entry name" value="GH"/>
</dbReference>
<dbReference type="Gene3D" id="2.60.120.260">
    <property type="entry name" value="Galactose-binding domain-like"/>
    <property type="match status" value="1"/>
</dbReference>
<accession>A0A1I0JVJ2</accession>
<name>A0A1I0JVJ2_9FIRM</name>
<dbReference type="SUPFAM" id="SSF51445">
    <property type="entry name" value="(Trans)glycosidases"/>
    <property type="match status" value="1"/>
</dbReference>
<protein>
    <submittedName>
        <fullName evidence="2">Uncharacterized protein</fullName>
    </submittedName>
</protein>
<evidence type="ECO:0000256" key="1">
    <source>
        <dbReference type="SAM" id="SignalP"/>
    </source>
</evidence>
<proteinExistence type="predicted"/>
<dbReference type="GeneID" id="93278207"/>
<evidence type="ECO:0000313" key="2">
    <source>
        <dbReference type="EMBL" id="SEU14887.1"/>
    </source>
</evidence>
<gene>
    <name evidence="2" type="ORF">SAMN05216313_13712</name>
</gene>
<evidence type="ECO:0000313" key="3">
    <source>
        <dbReference type="Proteomes" id="UP000198508"/>
    </source>
</evidence>